<keyword evidence="2" id="KW-1185">Reference proteome</keyword>
<protein>
    <submittedName>
        <fullName evidence="1">DUF1499 domain-containing protein</fullName>
    </submittedName>
</protein>
<dbReference type="PANTHER" id="PTHR34801">
    <property type="entry name" value="EXPRESSED PROTEIN"/>
    <property type="match status" value="1"/>
</dbReference>
<dbReference type="PROSITE" id="PS51257">
    <property type="entry name" value="PROKAR_LIPOPROTEIN"/>
    <property type="match status" value="1"/>
</dbReference>
<gene>
    <name evidence="1" type="ORF">PGX00_16180</name>
</gene>
<dbReference type="EMBL" id="JAQLOI010000003">
    <property type="protein sequence ID" value="MDB1125094.1"/>
    <property type="molecule type" value="Genomic_DNA"/>
</dbReference>
<evidence type="ECO:0000313" key="2">
    <source>
        <dbReference type="Proteomes" id="UP001210678"/>
    </source>
</evidence>
<name>A0ABT4YU44_9VIBR</name>
<reference evidence="1 2" key="1">
    <citation type="submission" date="2023-01" db="EMBL/GenBank/DDBJ databases">
        <title>Vibrio sp. KJ40-1 sp.nov, isolated from marine algae.</title>
        <authorList>
            <person name="Butt M."/>
            <person name="Kim J.M.J."/>
            <person name="Jeon C.O.C."/>
        </authorList>
    </citation>
    <scope>NUCLEOTIDE SEQUENCE [LARGE SCALE GENOMIC DNA]</scope>
    <source>
        <strain evidence="1 2">KJ40-1</strain>
    </source>
</reference>
<dbReference type="InterPro" id="IPR010865">
    <property type="entry name" value="DUF1499"/>
</dbReference>
<dbReference type="RefSeq" id="WP_272138486.1">
    <property type="nucleotide sequence ID" value="NZ_JAQLOI010000003.1"/>
</dbReference>
<evidence type="ECO:0000313" key="1">
    <source>
        <dbReference type="EMBL" id="MDB1125094.1"/>
    </source>
</evidence>
<organism evidence="1 2">
    <name type="scientific">Vibrio algarum</name>
    <dbReference type="NCBI Taxonomy" id="3020714"/>
    <lineage>
        <taxon>Bacteria</taxon>
        <taxon>Pseudomonadati</taxon>
        <taxon>Pseudomonadota</taxon>
        <taxon>Gammaproteobacteria</taxon>
        <taxon>Vibrionales</taxon>
        <taxon>Vibrionaceae</taxon>
        <taxon>Vibrio</taxon>
    </lineage>
</organism>
<comment type="caution">
    <text evidence="1">The sequence shown here is derived from an EMBL/GenBank/DDBJ whole genome shotgun (WGS) entry which is preliminary data.</text>
</comment>
<accession>A0ABT4YU44</accession>
<dbReference type="PANTHER" id="PTHR34801:SF6">
    <property type="entry name" value="SLL1620 PROTEIN"/>
    <property type="match status" value="1"/>
</dbReference>
<dbReference type="PIRSF" id="PIRSF026426">
    <property type="entry name" value="DUF1499"/>
    <property type="match status" value="1"/>
</dbReference>
<proteinExistence type="predicted"/>
<dbReference type="Pfam" id="PF07386">
    <property type="entry name" value="DUF1499"/>
    <property type="match status" value="1"/>
</dbReference>
<dbReference type="Proteomes" id="UP001210678">
    <property type="component" value="Unassembled WGS sequence"/>
</dbReference>
<sequence>MKLKALMFITCTSLLIGCSSTLPQLGLVDGMLISCPDSPNCVNSQISTNDDSNIEPIMFDGTVDNAQARILEVLNSEGKSKVIEVKSNYVYAEYISSVFRFVDDIEFYILEGGSGRTVIHVRSASRTGRSDFGVNRDRVERIRVKLSQQPR</sequence>